<dbReference type="GO" id="GO:0005524">
    <property type="term" value="F:ATP binding"/>
    <property type="evidence" value="ECO:0007669"/>
    <property type="project" value="InterPro"/>
</dbReference>
<proteinExistence type="predicted"/>
<sequence length="470" mass="50384">MSLAPMRPYQKKSVNEALACLMRKRSPINVVPTRGGKTRIAAHVIGQVTGRAGWNVGAFVHRVELLKQASLALSREDIPHGAIMPGHTITSHKVHVASIDTVLARLSSGCSDTARWLLSLDMAWLDEAHHAVAGKWLRLAEAMAKALLFGSTATPFRSDGQGLGDVFHEAVRGPSMRELIQAGYLADFAVLAPPTRIDLSTVKTRGGDFAQEELQALLDNPDFIRAPLRAYGRFAQGESCVVFCAGVAHAEATAEAFRAAGWRAVSIDGNTPAAQRAAALDGLADGSVQVVTSCDLISEGTDLPEVGCAILARPTKSTQLFMQQAGRPLTPHTDKGRALIIDLVRNVAAHGMIDADRPWTLDGGVKGLERQVPGTIRCPTCWRVIGSAEAGELCPSCGTKYPARTAIITPGDRNAFASVGRLAIDDIHRLPLVKVLEHVTSRQHIATIAKIKGISDKAWIERTAKDRRVG</sequence>
<comment type="caution">
    <text evidence="2">The sequence shown here is derived from an EMBL/GenBank/DDBJ whole genome shotgun (WGS) entry which is preliminary data.</text>
</comment>
<protein>
    <recommendedName>
        <fullName evidence="1">Helicase C-terminal domain-containing protein</fullName>
    </recommendedName>
</protein>
<dbReference type="Gene3D" id="3.40.50.300">
    <property type="entry name" value="P-loop containing nucleotide triphosphate hydrolases"/>
    <property type="match status" value="2"/>
</dbReference>
<dbReference type="GO" id="GO:0005829">
    <property type="term" value="C:cytosol"/>
    <property type="evidence" value="ECO:0007669"/>
    <property type="project" value="TreeGrafter"/>
</dbReference>
<dbReference type="PANTHER" id="PTHR47396:SF1">
    <property type="entry name" value="ATP-DEPENDENT HELICASE IRC3-RELATED"/>
    <property type="match status" value="1"/>
</dbReference>
<gene>
    <name evidence="2" type="ORF">A6A04_13370</name>
</gene>
<dbReference type="EMBL" id="LWQT01000038">
    <property type="protein sequence ID" value="OAN53877.1"/>
    <property type="molecule type" value="Genomic_DNA"/>
</dbReference>
<dbReference type="SMART" id="SM00490">
    <property type="entry name" value="HELICc"/>
    <property type="match status" value="1"/>
</dbReference>
<dbReference type="GO" id="GO:0016787">
    <property type="term" value="F:hydrolase activity"/>
    <property type="evidence" value="ECO:0007669"/>
    <property type="project" value="InterPro"/>
</dbReference>
<evidence type="ECO:0000313" key="3">
    <source>
        <dbReference type="Proteomes" id="UP000078428"/>
    </source>
</evidence>
<dbReference type="AlphaFoldDB" id="A0A178MUY0"/>
<dbReference type="RefSeq" id="WP_082914661.1">
    <property type="nucleotide sequence ID" value="NZ_LWQT01000038.1"/>
</dbReference>
<dbReference type="Proteomes" id="UP000078428">
    <property type="component" value="Unassembled WGS sequence"/>
</dbReference>
<dbReference type="PANTHER" id="PTHR47396">
    <property type="entry name" value="TYPE I RESTRICTION ENZYME ECOKI R PROTEIN"/>
    <property type="match status" value="1"/>
</dbReference>
<dbReference type="InterPro" id="IPR027417">
    <property type="entry name" value="P-loop_NTPase"/>
</dbReference>
<dbReference type="OrthoDB" id="9803459at2"/>
<keyword evidence="3" id="KW-1185">Reference proteome</keyword>
<dbReference type="InterPro" id="IPR006935">
    <property type="entry name" value="Helicase/UvrB_N"/>
</dbReference>
<evidence type="ECO:0000259" key="1">
    <source>
        <dbReference type="PROSITE" id="PS51194"/>
    </source>
</evidence>
<dbReference type="InterPro" id="IPR050742">
    <property type="entry name" value="Helicase_Restrict-Modif_Enz"/>
</dbReference>
<dbReference type="Pfam" id="PF04851">
    <property type="entry name" value="ResIII"/>
    <property type="match status" value="1"/>
</dbReference>
<evidence type="ECO:0000313" key="2">
    <source>
        <dbReference type="EMBL" id="OAN53877.1"/>
    </source>
</evidence>
<reference evidence="2 3" key="1">
    <citation type="submission" date="2016-04" db="EMBL/GenBank/DDBJ databases">
        <title>Draft genome sequence of freshwater magnetotactic bacteria Magnetospirillum marisnigri SP-1 and Magnetospirillum moscoviense BB-1.</title>
        <authorList>
            <person name="Koziaeva V."/>
            <person name="Dziuba M.V."/>
            <person name="Ivanov T.M."/>
            <person name="Kuznetsov B."/>
            <person name="Grouzdev D.S."/>
        </authorList>
    </citation>
    <scope>NUCLEOTIDE SEQUENCE [LARGE SCALE GENOMIC DNA]</scope>
    <source>
        <strain evidence="2 3">SP-1</strain>
    </source>
</reference>
<name>A0A178MUY0_9PROT</name>
<dbReference type="InterPro" id="IPR001650">
    <property type="entry name" value="Helicase_C-like"/>
</dbReference>
<dbReference type="PROSITE" id="PS51194">
    <property type="entry name" value="HELICASE_CTER"/>
    <property type="match status" value="1"/>
</dbReference>
<dbReference type="GO" id="GO:0003677">
    <property type="term" value="F:DNA binding"/>
    <property type="evidence" value="ECO:0007669"/>
    <property type="project" value="InterPro"/>
</dbReference>
<dbReference type="STRING" id="1285242.A6A04_13370"/>
<organism evidence="2 3">
    <name type="scientific">Paramagnetospirillum marisnigri</name>
    <dbReference type="NCBI Taxonomy" id="1285242"/>
    <lineage>
        <taxon>Bacteria</taxon>
        <taxon>Pseudomonadati</taxon>
        <taxon>Pseudomonadota</taxon>
        <taxon>Alphaproteobacteria</taxon>
        <taxon>Rhodospirillales</taxon>
        <taxon>Magnetospirillaceae</taxon>
        <taxon>Paramagnetospirillum</taxon>
    </lineage>
</organism>
<dbReference type="SUPFAM" id="SSF52540">
    <property type="entry name" value="P-loop containing nucleoside triphosphate hydrolases"/>
    <property type="match status" value="1"/>
</dbReference>
<dbReference type="CDD" id="cd00350">
    <property type="entry name" value="rubredoxin_like"/>
    <property type="match status" value="1"/>
</dbReference>
<dbReference type="Pfam" id="PF00271">
    <property type="entry name" value="Helicase_C"/>
    <property type="match status" value="1"/>
</dbReference>
<accession>A0A178MUY0</accession>
<feature type="domain" description="Helicase C-terminal" evidence="1">
    <location>
        <begin position="227"/>
        <end position="369"/>
    </location>
</feature>